<dbReference type="PANTHER" id="PTHR39550:SF1">
    <property type="entry name" value="SLL0658 PROTEIN"/>
    <property type="match status" value="1"/>
</dbReference>
<name>A0A2Z2MKC7_9EURY</name>
<dbReference type="Proteomes" id="UP000250272">
    <property type="component" value="Chromosome"/>
</dbReference>
<organism evidence="1 2">
    <name type="scientific">Thermococcus barossii</name>
    <dbReference type="NCBI Taxonomy" id="54077"/>
    <lineage>
        <taxon>Archaea</taxon>
        <taxon>Methanobacteriati</taxon>
        <taxon>Methanobacteriota</taxon>
        <taxon>Thermococci</taxon>
        <taxon>Thermococcales</taxon>
        <taxon>Thermococcaceae</taxon>
        <taxon>Thermococcus</taxon>
    </lineage>
</organism>
<dbReference type="EMBL" id="CP015101">
    <property type="protein sequence ID" value="ASJ05195.1"/>
    <property type="molecule type" value="Genomic_DNA"/>
</dbReference>
<reference evidence="1 2" key="1">
    <citation type="submission" date="2016-04" db="EMBL/GenBank/DDBJ databases">
        <title>Complete genome sequence of Thermococcus barossii type strain SHCK-94.</title>
        <authorList>
            <person name="Oger P.M."/>
        </authorList>
    </citation>
    <scope>NUCLEOTIDE SEQUENCE [LARGE SCALE GENOMIC DNA]</scope>
    <source>
        <strain evidence="1 2">SHCK-94</strain>
    </source>
</reference>
<gene>
    <name evidence="1" type="ORF">A3L01_07350</name>
</gene>
<dbReference type="OrthoDB" id="323844at2157"/>
<evidence type="ECO:0000313" key="1">
    <source>
        <dbReference type="EMBL" id="ASJ05195.1"/>
    </source>
</evidence>
<dbReference type="PANTHER" id="PTHR39550">
    <property type="entry name" value="SLL0658 PROTEIN"/>
    <property type="match status" value="1"/>
</dbReference>
<keyword evidence="2" id="KW-1185">Reference proteome</keyword>
<proteinExistence type="predicted"/>
<evidence type="ECO:0000313" key="2">
    <source>
        <dbReference type="Proteomes" id="UP000250272"/>
    </source>
</evidence>
<evidence type="ECO:0008006" key="3">
    <source>
        <dbReference type="Google" id="ProtNLM"/>
    </source>
</evidence>
<dbReference type="InterPro" id="IPR021799">
    <property type="entry name" value="PIN-like_prokaryotic"/>
</dbReference>
<dbReference type="RefSeq" id="WP_088865199.1">
    <property type="nucleotide sequence ID" value="NZ_CP015101.1"/>
</dbReference>
<dbReference type="KEGG" id="tbs:A3L01_07350"/>
<sequence>MIVVSNTSPLIGLSNIGELRILHELFGEILVPPAVVREFGEILPEWTIIKSPRDKHLVNALSRLLGEGESEAIALALELKADFLILDDLKARKIAREMGVKVMGTAGVLLLAKKRGIVGAVKPLLSELVERGFRISPEVIEVILKAAGEG</sequence>
<dbReference type="AlphaFoldDB" id="A0A2Z2MKC7"/>
<accession>A0A2Z2MKC7</accession>
<dbReference type="GeneID" id="33326580"/>
<dbReference type="Pfam" id="PF11848">
    <property type="entry name" value="DUF3368"/>
    <property type="match status" value="1"/>
</dbReference>
<dbReference type="Gene3D" id="3.40.50.1010">
    <property type="entry name" value="5'-nuclease"/>
    <property type="match status" value="1"/>
</dbReference>
<protein>
    <recommendedName>
        <fullName evidence="3">DUF3368 domain-containing protein</fullName>
    </recommendedName>
</protein>